<dbReference type="STRING" id="690879.TSACC_21181"/>
<dbReference type="Pfam" id="PF01557">
    <property type="entry name" value="FAA_hydrolase"/>
    <property type="match status" value="1"/>
</dbReference>
<dbReference type="GO" id="GO:0016853">
    <property type="term" value="F:isomerase activity"/>
    <property type="evidence" value="ECO:0007669"/>
    <property type="project" value="UniProtKB-ARBA"/>
</dbReference>
<dbReference type="FunCoup" id="A0A146G4Q9">
    <property type="interactions" value="380"/>
</dbReference>
<keyword evidence="6" id="KW-1185">Reference proteome</keyword>
<accession>A0A146G4Q9</accession>
<reference evidence="6" key="1">
    <citation type="journal article" date="2017" name="Genome Announc.">
        <title>Draft Genome Sequence of Terrimicrobium sacchariphilum NM-5T, a Facultative Anaerobic Soil Bacterium of the Class Spartobacteria.</title>
        <authorList>
            <person name="Qiu Y.L."/>
            <person name="Tourlousse D.M."/>
            <person name="Matsuura N."/>
            <person name="Ohashi A."/>
            <person name="Sekiguchi Y."/>
        </authorList>
    </citation>
    <scope>NUCLEOTIDE SEQUENCE [LARGE SCALE GENOMIC DNA]</scope>
    <source>
        <strain evidence="6">NM-5</strain>
    </source>
</reference>
<dbReference type="InterPro" id="IPR018833">
    <property type="entry name" value="Rv2993c-like_N"/>
</dbReference>
<comment type="similarity">
    <text evidence="1">Belongs to the FAH family.</text>
</comment>
<evidence type="ECO:0000259" key="4">
    <source>
        <dbReference type="Pfam" id="PF10370"/>
    </source>
</evidence>
<dbReference type="InterPro" id="IPR036663">
    <property type="entry name" value="Fumarylacetoacetase_C_sf"/>
</dbReference>
<keyword evidence="2" id="KW-0479">Metal-binding</keyword>
<dbReference type="Proteomes" id="UP000076023">
    <property type="component" value="Unassembled WGS sequence"/>
</dbReference>
<feature type="domain" description="Rv2993c-like N-terminal" evidence="4">
    <location>
        <begin position="1"/>
        <end position="49"/>
    </location>
</feature>
<dbReference type="GO" id="GO:0019752">
    <property type="term" value="P:carboxylic acid metabolic process"/>
    <property type="evidence" value="ECO:0007669"/>
    <property type="project" value="UniProtKB-ARBA"/>
</dbReference>
<evidence type="ECO:0000256" key="2">
    <source>
        <dbReference type="ARBA" id="ARBA00022723"/>
    </source>
</evidence>
<evidence type="ECO:0000313" key="6">
    <source>
        <dbReference type="Proteomes" id="UP000076023"/>
    </source>
</evidence>
<dbReference type="RefSeq" id="WP_075078591.1">
    <property type="nucleotide sequence ID" value="NZ_BDCO01000002.1"/>
</dbReference>
<proteinExistence type="inferred from homology"/>
<dbReference type="EMBL" id="BDCO01000002">
    <property type="protein sequence ID" value="GAT32779.1"/>
    <property type="molecule type" value="Genomic_DNA"/>
</dbReference>
<dbReference type="PANTHER" id="PTHR42796">
    <property type="entry name" value="FUMARYLACETOACETATE HYDROLASE DOMAIN-CONTAINING PROTEIN 2A-RELATED"/>
    <property type="match status" value="1"/>
</dbReference>
<dbReference type="OrthoDB" id="9805307at2"/>
<name>A0A146G4Q9_TERSA</name>
<gene>
    <name evidence="5" type="ORF">TSACC_21181</name>
</gene>
<sequence>MKIIRYSDSAGAIHLAREVSGSYERLDGRLFGELTPTGEAADVAKLLAPLVPVAILCIGLNYRRHAEETKAKLPEFPILFIKTPNTLQNPGDPILLPTALASHQVDYECELAVVIGKTCKNVKREHALDYVFGYTAANDVSARDWQKNWGGGQWCRGKSFDTFAPLGPVLVTSDEIPNPNSLGIKTIVNGETLQDWNTGDMIFDVPALIEFLSGSTTLYPGTVILTGTPHGVGMARTPPRWLQPGDEVTVELEKIGRLTNPVVSE</sequence>
<dbReference type="FunFam" id="3.90.850.10:FF:000002">
    <property type="entry name" value="2-hydroxyhepta-2,4-diene-1,7-dioate isomerase"/>
    <property type="match status" value="1"/>
</dbReference>
<comment type="caution">
    <text evidence="5">The sequence shown here is derived from an EMBL/GenBank/DDBJ whole genome shotgun (WGS) entry which is preliminary data.</text>
</comment>
<protein>
    <submittedName>
        <fullName evidence="5">2-keto-4-pentenoate hydratase</fullName>
    </submittedName>
</protein>
<organism evidence="5 6">
    <name type="scientific">Terrimicrobium sacchariphilum</name>
    <dbReference type="NCBI Taxonomy" id="690879"/>
    <lineage>
        <taxon>Bacteria</taxon>
        <taxon>Pseudomonadati</taxon>
        <taxon>Verrucomicrobiota</taxon>
        <taxon>Terrimicrobiia</taxon>
        <taxon>Terrimicrobiales</taxon>
        <taxon>Terrimicrobiaceae</taxon>
        <taxon>Terrimicrobium</taxon>
    </lineage>
</organism>
<dbReference type="PANTHER" id="PTHR42796:SF4">
    <property type="entry name" value="FUMARYLACETOACETATE HYDROLASE DOMAIN-CONTAINING PROTEIN 2A"/>
    <property type="match status" value="1"/>
</dbReference>
<evidence type="ECO:0000259" key="3">
    <source>
        <dbReference type="Pfam" id="PF01557"/>
    </source>
</evidence>
<feature type="domain" description="Fumarylacetoacetase-like C-terminal" evidence="3">
    <location>
        <begin position="55"/>
        <end position="263"/>
    </location>
</feature>
<dbReference type="SUPFAM" id="SSF56529">
    <property type="entry name" value="FAH"/>
    <property type="match status" value="1"/>
</dbReference>
<evidence type="ECO:0000313" key="5">
    <source>
        <dbReference type="EMBL" id="GAT32779.1"/>
    </source>
</evidence>
<dbReference type="InterPro" id="IPR011234">
    <property type="entry name" value="Fumarylacetoacetase-like_C"/>
</dbReference>
<dbReference type="Pfam" id="PF10370">
    <property type="entry name" value="Rv2993c-like_N"/>
    <property type="match status" value="1"/>
</dbReference>
<dbReference type="GO" id="GO:0046872">
    <property type="term" value="F:metal ion binding"/>
    <property type="evidence" value="ECO:0007669"/>
    <property type="project" value="UniProtKB-KW"/>
</dbReference>
<dbReference type="InterPro" id="IPR051121">
    <property type="entry name" value="FAH"/>
</dbReference>
<dbReference type="AlphaFoldDB" id="A0A146G4Q9"/>
<dbReference type="InParanoid" id="A0A146G4Q9"/>
<dbReference type="Gene3D" id="3.90.850.10">
    <property type="entry name" value="Fumarylacetoacetase-like, C-terminal domain"/>
    <property type="match status" value="1"/>
</dbReference>
<evidence type="ECO:0000256" key="1">
    <source>
        <dbReference type="ARBA" id="ARBA00010211"/>
    </source>
</evidence>